<dbReference type="Proteomes" id="UP000199029">
    <property type="component" value="Unassembled WGS sequence"/>
</dbReference>
<proteinExistence type="predicted"/>
<dbReference type="STRING" id="1227077.SAMN04515668_1359"/>
<dbReference type="AlphaFoldDB" id="A0A1I5WJL2"/>
<gene>
    <name evidence="1" type="ORF">SAMN04515668_1359</name>
</gene>
<accession>A0A1I5WJL2</accession>
<evidence type="ECO:0000313" key="1">
    <source>
        <dbReference type="EMBL" id="SFQ19974.1"/>
    </source>
</evidence>
<name>A0A1I5WJL2_HYMAR</name>
<dbReference type="EMBL" id="FOXS01000002">
    <property type="protein sequence ID" value="SFQ19974.1"/>
    <property type="molecule type" value="Genomic_DNA"/>
</dbReference>
<evidence type="ECO:0000313" key="2">
    <source>
        <dbReference type="Proteomes" id="UP000199029"/>
    </source>
</evidence>
<sequence length="54" mass="5985">MVGAKTACGLELFAQVRTTSRVVPDAAFVNDLTSPQKIYKNHKYFTQQQLKAGL</sequence>
<reference evidence="2" key="1">
    <citation type="submission" date="2016-10" db="EMBL/GenBank/DDBJ databases">
        <authorList>
            <person name="Varghese N."/>
            <person name="Submissions S."/>
        </authorList>
    </citation>
    <scope>NUCLEOTIDE SEQUENCE [LARGE SCALE GENOMIC DNA]</scope>
    <source>
        <strain evidence="2">OR362-8,ATCC BAA-1266,JCM 13504</strain>
    </source>
</reference>
<protein>
    <submittedName>
        <fullName evidence="1">Uncharacterized protein</fullName>
    </submittedName>
</protein>
<keyword evidence="2" id="KW-1185">Reference proteome</keyword>
<organism evidence="1 2">
    <name type="scientific">Hymenobacter arizonensis</name>
    <name type="common">Siccationidurans arizonensis</name>
    <dbReference type="NCBI Taxonomy" id="1227077"/>
    <lineage>
        <taxon>Bacteria</taxon>
        <taxon>Pseudomonadati</taxon>
        <taxon>Bacteroidota</taxon>
        <taxon>Cytophagia</taxon>
        <taxon>Cytophagales</taxon>
        <taxon>Hymenobacteraceae</taxon>
        <taxon>Hymenobacter</taxon>
    </lineage>
</organism>